<dbReference type="EMBL" id="HACG01014488">
    <property type="protein sequence ID" value="CEK61353.1"/>
    <property type="molecule type" value="Transcribed_RNA"/>
</dbReference>
<feature type="non-terminal residue" evidence="1">
    <location>
        <position position="1"/>
    </location>
</feature>
<sequence>QNSMRDDLDIECEKSHSPKLKFTLNASSSQSRDKVCQYVGYMPIDSFQSIFKSACSQGNEQTSQPVCIQTDKTQGRTDGDGHIQHSITDELHGHSSTSNRRIRGALSLNRVNKREKLSNVPKKLEVQNKRKINLKTINTTTQNSENITSASLDCVSLKSHDNETESAVASLELCMKEESNERVYCHNEHIQHFNQKSSINHLSCPLNLLQKDVLPVHHQPIACSPSQYYSSINVSPAKLHL</sequence>
<feature type="non-terminal residue" evidence="1">
    <location>
        <position position="241"/>
    </location>
</feature>
<name>A0A0B6YYQ1_9EUPU</name>
<reference evidence="1" key="1">
    <citation type="submission" date="2014-12" db="EMBL/GenBank/DDBJ databases">
        <title>Insight into the proteome of Arion vulgaris.</title>
        <authorList>
            <person name="Aradska J."/>
            <person name="Bulat T."/>
            <person name="Smidak R."/>
            <person name="Sarate P."/>
            <person name="Gangsoo J."/>
            <person name="Sialana F."/>
            <person name="Bilban M."/>
            <person name="Lubec G."/>
        </authorList>
    </citation>
    <scope>NUCLEOTIDE SEQUENCE</scope>
    <source>
        <tissue evidence="1">Skin</tissue>
    </source>
</reference>
<gene>
    <name evidence="1" type="primary">ORF42022</name>
</gene>
<proteinExistence type="predicted"/>
<evidence type="ECO:0000313" key="1">
    <source>
        <dbReference type="EMBL" id="CEK61353.1"/>
    </source>
</evidence>
<dbReference type="AlphaFoldDB" id="A0A0B6YYQ1"/>
<organism evidence="1">
    <name type="scientific">Arion vulgaris</name>
    <dbReference type="NCBI Taxonomy" id="1028688"/>
    <lineage>
        <taxon>Eukaryota</taxon>
        <taxon>Metazoa</taxon>
        <taxon>Spiralia</taxon>
        <taxon>Lophotrochozoa</taxon>
        <taxon>Mollusca</taxon>
        <taxon>Gastropoda</taxon>
        <taxon>Heterobranchia</taxon>
        <taxon>Euthyneura</taxon>
        <taxon>Panpulmonata</taxon>
        <taxon>Eupulmonata</taxon>
        <taxon>Stylommatophora</taxon>
        <taxon>Helicina</taxon>
        <taxon>Arionoidea</taxon>
        <taxon>Arionidae</taxon>
        <taxon>Arion</taxon>
    </lineage>
</organism>
<protein>
    <submittedName>
        <fullName evidence="1">Uncharacterized protein</fullName>
    </submittedName>
</protein>
<accession>A0A0B6YYQ1</accession>